<dbReference type="GO" id="GO:0016887">
    <property type="term" value="F:ATP hydrolysis activity"/>
    <property type="evidence" value="ECO:0007669"/>
    <property type="project" value="InterPro"/>
</dbReference>
<sequence>MSILVSQLSKVYGEQRAVDAISFELKKGEITGFLGPNGAGKSTTMKMITGFLPPTSGSASVCGYDIVRQSPEVRKRVGYLPESNPLYYDMYVKEFLEFVAGVHQLGKTGAERIRRVIDMTGLSPESRKKIGALSNGYKQRVGLAQALLHDPEVLILDEPTTGLDPNQLADIRQLIKNLGTDKTVILSTHIMQEVEALCGRVIIINKGKIVADDQLANLQQQNATGGYLQVAFGEPATEAELLQIPGISRVAALENNTWQLYTSEVDAVRKNLLQFALINNRNILSLQSNSQSLESIFREITKRVDPMGEMPAANR</sequence>
<proteinExistence type="inferred from homology"/>
<feature type="domain" description="ABC transporter" evidence="5">
    <location>
        <begin position="3"/>
        <end position="231"/>
    </location>
</feature>
<gene>
    <name evidence="6" type="ORF">SAMN04488128_1021654</name>
</gene>
<keyword evidence="3" id="KW-0547">Nucleotide-binding</keyword>
<evidence type="ECO:0000256" key="1">
    <source>
        <dbReference type="ARBA" id="ARBA00005417"/>
    </source>
</evidence>
<evidence type="ECO:0000259" key="5">
    <source>
        <dbReference type="PROSITE" id="PS50893"/>
    </source>
</evidence>
<keyword evidence="2" id="KW-0813">Transport</keyword>
<dbReference type="InterPro" id="IPR019864">
    <property type="entry name" value="Motility-assoc_ABC_GldA"/>
</dbReference>
<dbReference type="PANTHER" id="PTHR43335">
    <property type="entry name" value="ABC TRANSPORTER, ATP-BINDING PROTEIN"/>
    <property type="match status" value="1"/>
</dbReference>
<dbReference type="STRING" id="634771.SAMN04488128_1021654"/>
<dbReference type="AlphaFoldDB" id="A0A1T4S1W5"/>
<evidence type="ECO:0000256" key="3">
    <source>
        <dbReference type="ARBA" id="ARBA00022741"/>
    </source>
</evidence>
<evidence type="ECO:0000256" key="4">
    <source>
        <dbReference type="ARBA" id="ARBA00022840"/>
    </source>
</evidence>
<dbReference type="Gene3D" id="3.40.50.300">
    <property type="entry name" value="P-loop containing nucleotide triphosphate hydrolases"/>
    <property type="match status" value="1"/>
</dbReference>
<dbReference type="PROSITE" id="PS50893">
    <property type="entry name" value="ABC_TRANSPORTER_2"/>
    <property type="match status" value="1"/>
</dbReference>
<dbReference type="CDD" id="cd03230">
    <property type="entry name" value="ABC_DR_subfamily_A"/>
    <property type="match status" value="1"/>
</dbReference>
<dbReference type="GO" id="GO:0005524">
    <property type="term" value="F:ATP binding"/>
    <property type="evidence" value="ECO:0007669"/>
    <property type="project" value="UniProtKB-KW"/>
</dbReference>
<evidence type="ECO:0000256" key="2">
    <source>
        <dbReference type="ARBA" id="ARBA00022448"/>
    </source>
</evidence>
<accession>A0A1T4S1W5</accession>
<dbReference type="InterPro" id="IPR027417">
    <property type="entry name" value="P-loop_NTPase"/>
</dbReference>
<dbReference type="OrthoDB" id="9801987at2"/>
<comment type="similarity">
    <text evidence="1">Belongs to the ABC transporter superfamily.</text>
</comment>
<reference evidence="7" key="1">
    <citation type="submission" date="2017-02" db="EMBL/GenBank/DDBJ databases">
        <authorList>
            <person name="Varghese N."/>
            <person name="Submissions S."/>
        </authorList>
    </citation>
    <scope>NUCLEOTIDE SEQUENCE [LARGE SCALE GENOMIC DNA]</scope>
    <source>
        <strain evidence="7">DSM 22224</strain>
    </source>
</reference>
<organism evidence="6 7">
    <name type="scientific">Chitinophaga eiseniae</name>
    <dbReference type="NCBI Taxonomy" id="634771"/>
    <lineage>
        <taxon>Bacteria</taxon>
        <taxon>Pseudomonadati</taxon>
        <taxon>Bacteroidota</taxon>
        <taxon>Chitinophagia</taxon>
        <taxon>Chitinophagales</taxon>
        <taxon>Chitinophagaceae</taxon>
        <taxon>Chitinophaga</taxon>
    </lineage>
</organism>
<dbReference type="EMBL" id="FUWZ01000002">
    <property type="protein sequence ID" value="SKA21791.1"/>
    <property type="molecule type" value="Genomic_DNA"/>
</dbReference>
<name>A0A1T4S1W5_9BACT</name>
<dbReference type="Proteomes" id="UP000190367">
    <property type="component" value="Unassembled WGS sequence"/>
</dbReference>
<dbReference type="PANTHER" id="PTHR43335:SF4">
    <property type="entry name" value="ABC TRANSPORTER, ATP-BINDING PROTEIN"/>
    <property type="match status" value="1"/>
</dbReference>
<evidence type="ECO:0000313" key="7">
    <source>
        <dbReference type="Proteomes" id="UP000190367"/>
    </source>
</evidence>
<dbReference type="SMART" id="SM00382">
    <property type="entry name" value="AAA"/>
    <property type="match status" value="1"/>
</dbReference>
<dbReference type="InterPro" id="IPR003593">
    <property type="entry name" value="AAA+_ATPase"/>
</dbReference>
<dbReference type="SUPFAM" id="SSF52540">
    <property type="entry name" value="P-loop containing nucleoside triphosphate hydrolases"/>
    <property type="match status" value="1"/>
</dbReference>
<keyword evidence="7" id="KW-1185">Reference proteome</keyword>
<dbReference type="RefSeq" id="WP_078670098.1">
    <property type="nucleotide sequence ID" value="NZ_FUWZ01000002.1"/>
</dbReference>
<dbReference type="InterPro" id="IPR003439">
    <property type="entry name" value="ABC_transporter-like_ATP-bd"/>
</dbReference>
<dbReference type="Pfam" id="PF00005">
    <property type="entry name" value="ABC_tran"/>
    <property type="match status" value="1"/>
</dbReference>
<protein>
    <submittedName>
        <fullName evidence="6">Protein involved in gliding motility GldA</fullName>
    </submittedName>
</protein>
<dbReference type="NCBIfam" id="TIGR03522">
    <property type="entry name" value="GldA_ABC_ATP"/>
    <property type="match status" value="1"/>
</dbReference>
<evidence type="ECO:0000313" key="6">
    <source>
        <dbReference type="EMBL" id="SKA21791.1"/>
    </source>
</evidence>
<keyword evidence="4" id="KW-0067">ATP-binding</keyword>